<sequence length="108" mass="12565">NPWIQANISEINFPNNILTLLDKTDILLDISQGCSPPRQISIPVKEYFKMVKHYTVASDVNDNEAYFREYFLRRLSPDGQLEVRRYGLEIPLDELVDKLSGIKNIRKI</sequence>
<dbReference type="EMBL" id="CAJVPT010038537">
    <property type="protein sequence ID" value="CAG8720381.1"/>
    <property type="molecule type" value="Genomic_DNA"/>
</dbReference>
<evidence type="ECO:0000313" key="2">
    <source>
        <dbReference type="Proteomes" id="UP000789525"/>
    </source>
</evidence>
<gene>
    <name evidence="1" type="ORF">ACOLOM_LOCUS11106</name>
</gene>
<proteinExistence type="predicted"/>
<dbReference type="Proteomes" id="UP000789525">
    <property type="component" value="Unassembled WGS sequence"/>
</dbReference>
<organism evidence="1 2">
    <name type="scientific">Acaulospora colombiana</name>
    <dbReference type="NCBI Taxonomy" id="27376"/>
    <lineage>
        <taxon>Eukaryota</taxon>
        <taxon>Fungi</taxon>
        <taxon>Fungi incertae sedis</taxon>
        <taxon>Mucoromycota</taxon>
        <taxon>Glomeromycotina</taxon>
        <taxon>Glomeromycetes</taxon>
        <taxon>Diversisporales</taxon>
        <taxon>Acaulosporaceae</taxon>
        <taxon>Acaulospora</taxon>
    </lineage>
</organism>
<feature type="non-terminal residue" evidence="1">
    <location>
        <position position="108"/>
    </location>
</feature>
<name>A0ACA9PTJ7_9GLOM</name>
<evidence type="ECO:0000313" key="1">
    <source>
        <dbReference type="EMBL" id="CAG8720381.1"/>
    </source>
</evidence>
<protein>
    <submittedName>
        <fullName evidence="1">2830_t:CDS:1</fullName>
    </submittedName>
</protein>
<accession>A0ACA9PTJ7</accession>
<keyword evidence="2" id="KW-1185">Reference proteome</keyword>
<feature type="non-terminal residue" evidence="1">
    <location>
        <position position="1"/>
    </location>
</feature>
<reference evidence="1" key="1">
    <citation type="submission" date="2021-06" db="EMBL/GenBank/DDBJ databases">
        <authorList>
            <person name="Kallberg Y."/>
            <person name="Tangrot J."/>
            <person name="Rosling A."/>
        </authorList>
    </citation>
    <scope>NUCLEOTIDE SEQUENCE</scope>
    <source>
        <strain evidence="1">CL356</strain>
    </source>
</reference>
<comment type="caution">
    <text evidence="1">The sequence shown here is derived from an EMBL/GenBank/DDBJ whole genome shotgun (WGS) entry which is preliminary data.</text>
</comment>